<feature type="signal peptide" evidence="15">
    <location>
        <begin position="1"/>
        <end position="20"/>
    </location>
</feature>
<keyword evidence="9" id="KW-0624">Polysaccharide degradation</keyword>
<keyword evidence="18" id="KW-1185">Reference proteome</keyword>
<dbReference type="Gene3D" id="2.70.50.70">
    <property type="match status" value="1"/>
</dbReference>
<dbReference type="EMBL" id="ML119052">
    <property type="protein sequence ID" value="ROT40639.1"/>
    <property type="molecule type" value="Genomic_DNA"/>
</dbReference>
<dbReference type="GO" id="GO:0030245">
    <property type="term" value="P:cellulose catabolic process"/>
    <property type="evidence" value="ECO:0007669"/>
    <property type="project" value="UniProtKB-KW"/>
</dbReference>
<gene>
    <name evidence="17" type="ORF">SODALDRAFT_321948</name>
</gene>
<name>A0A3N2Q1K7_SODAK</name>
<evidence type="ECO:0000256" key="9">
    <source>
        <dbReference type="ARBA" id="ARBA00023326"/>
    </source>
</evidence>
<evidence type="ECO:0000259" key="16">
    <source>
        <dbReference type="PROSITE" id="PS50941"/>
    </source>
</evidence>
<dbReference type="PANTHER" id="PTHR33353">
    <property type="entry name" value="PUTATIVE (AFU_ORTHOLOGUE AFUA_1G12560)-RELATED"/>
    <property type="match status" value="1"/>
</dbReference>
<dbReference type="Proteomes" id="UP000272025">
    <property type="component" value="Unassembled WGS sequence"/>
</dbReference>
<keyword evidence="7 13" id="KW-1015">Disulfide bond</keyword>
<comment type="subcellular location">
    <subcellularLocation>
        <location evidence="2">Secreted</location>
    </subcellularLocation>
</comment>
<dbReference type="CDD" id="cd11618">
    <property type="entry name" value="ChtBD1_1"/>
    <property type="match status" value="1"/>
</dbReference>
<reference evidence="17 18" key="1">
    <citation type="journal article" date="2018" name="Mol. Ecol.">
        <title>The obligate alkalophilic soda-lake fungus Sodiomyces alkalinus has shifted to a protein diet.</title>
        <authorList>
            <person name="Grum-Grzhimaylo A.A."/>
            <person name="Falkoski D.L."/>
            <person name="van den Heuvel J."/>
            <person name="Valero-Jimenez C.A."/>
            <person name="Min B."/>
            <person name="Choi I.G."/>
            <person name="Lipzen A."/>
            <person name="Daum C.G."/>
            <person name="Aanen D.K."/>
            <person name="Tsang A."/>
            <person name="Henrissat B."/>
            <person name="Bilanenko E.N."/>
            <person name="de Vries R.P."/>
            <person name="van Kan J.A.L."/>
            <person name="Grigoriev I.V."/>
            <person name="Debets A.J.M."/>
        </authorList>
    </citation>
    <scope>NUCLEOTIDE SEQUENCE [LARGE SCALE GENOMIC DNA]</scope>
    <source>
        <strain evidence="17 18">F11</strain>
    </source>
</reference>
<evidence type="ECO:0000256" key="1">
    <source>
        <dbReference type="ARBA" id="ARBA00001973"/>
    </source>
</evidence>
<evidence type="ECO:0000256" key="12">
    <source>
        <dbReference type="ARBA" id="ARBA00047174"/>
    </source>
</evidence>
<evidence type="ECO:0000256" key="8">
    <source>
        <dbReference type="ARBA" id="ARBA00023277"/>
    </source>
</evidence>
<evidence type="ECO:0000256" key="13">
    <source>
        <dbReference type="PROSITE-ProRule" id="PRU00261"/>
    </source>
</evidence>
<accession>A0A3N2Q1K7</accession>
<evidence type="ECO:0000313" key="18">
    <source>
        <dbReference type="Proteomes" id="UP000272025"/>
    </source>
</evidence>
<evidence type="ECO:0000256" key="5">
    <source>
        <dbReference type="ARBA" id="ARBA00022729"/>
    </source>
</evidence>
<dbReference type="InterPro" id="IPR001002">
    <property type="entry name" value="Chitin-bd_1"/>
</dbReference>
<dbReference type="InterPro" id="IPR036861">
    <property type="entry name" value="Endochitinase-like_sf"/>
</dbReference>
<comment type="similarity">
    <text evidence="10">Belongs to the polysaccharide monooxygenase AA9 family.</text>
</comment>
<protein>
    <recommendedName>
        <fullName evidence="12">lytic cellulose monooxygenase (C4-dehydrogenating)</fullName>
        <ecNumber evidence="12">1.14.99.56</ecNumber>
    </recommendedName>
</protein>
<keyword evidence="6" id="KW-0136">Cellulose degradation</keyword>
<sequence>MKSIAFVASLALALAPVSFAHTIFSRFYIDGESQGDGTCIRVPLDTRPSTNPITDVTSDDMACGFDGTHGANFTCPSSAGATLTFEFRTWPDAREPGAIDPSHRGPCSVYVKPVSDILTNRAAGPGWFKIWHEGYDEDEELWCTEKLINNRGLLSVELPSGLPAGYYLVRPELLALHQAYSKGIPEYYLGCAQIYVENGPRGSLNIPFQYQVDIPGHLDGLEPGNNFNIYNPEFPYTIPGPEPYSPRARSNMAASELSLSSSSSSAIDGAIPSDCLLKNGNWCGRPIEPYSDSSGCWAAVEECFAQGSACYNPAPATGVKNCDQWNKLLCHAIQDRCGARDFEGPPEVELTEMGPEPPGHIPAAVNRGAGAFDPDEGPSPGSEAGEGLGDVDDDNGDRPRLAVSPDGSCGGNTGYTCIGSSFGNCCSRRGQCGQRTRHCGCGCQSAFGYCRQGPGQVKQ</sequence>
<dbReference type="OrthoDB" id="5985073at2759"/>
<evidence type="ECO:0000256" key="4">
    <source>
        <dbReference type="ARBA" id="ARBA00022669"/>
    </source>
</evidence>
<proteinExistence type="inferred from homology"/>
<dbReference type="AlphaFoldDB" id="A0A3N2Q1K7"/>
<dbReference type="RefSeq" id="XP_028468445.1">
    <property type="nucleotide sequence ID" value="XM_028609669.1"/>
</dbReference>
<dbReference type="Pfam" id="PF03443">
    <property type="entry name" value="AA9"/>
    <property type="match status" value="1"/>
</dbReference>
<dbReference type="GO" id="GO:0008061">
    <property type="term" value="F:chitin binding"/>
    <property type="evidence" value="ECO:0007669"/>
    <property type="project" value="UniProtKB-UniRule"/>
</dbReference>
<keyword evidence="8" id="KW-0119">Carbohydrate metabolism</keyword>
<evidence type="ECO:0000256" key="14">
    <source>
        <dbReference type="SAM" id="MobiDB-lite"/>
    </source>
</evidence>
<organism evidence="17 18">
    <name type="scientific">Sodiomyces alkalinus (strain CBS 110278 / VKM F-3762 / F11)</name>
    <name type="common">Alkaliphilic filamentous fungus</name>
    <dbReference type="NCBI Taxonomy" id="1314773"/>
    <lineage>
        <taxon>Eukaryota</taxon>
        <taxon>Fungi</taxon>
        <taxon>Dikarya</taxon>
        <taxon>Ascomycota</taxon>
        <taxon>Pezizomycotina</taxon>
        <taxon>Sordariomycetes</taxon>
        <taxon>Hypocreomycetidae</taxon>
        <taxon>Glomerellales</taxon>
        <taxon>Plectosphaerellaceae</taxon>
        <taxon>Sodiomyces</taxon>
    </lineage>
</organism>
<dbReference type="EC" id="1.14.99.56" evidence="12"/>
<comment type="cofactor">
    <cofactor evidence="1">
        <name>Cu(2+)</name>
        <dbReference type="ChEBI" id="CHEBI:29036"/>
    </cofactor>
</comment>
<feature type="disulfide bond" evidence="13">
    <location>
        <begin position="425"/>
        <end position="439"/>
    </location>
</feature>
<feature type="chain" id="PRO_5018052471" description="lytic cellulose monooxygenase (C4-dehydrogenating)" evidence="15">
    <location>
        <begin position="21"/>
        <end position="459"/>
    </location>
</feature>
<keyword evidence="5 15" id="KW-0732">Signal</keyword>
<dbReference type="STRING" id="1314773.A0A3N2Q1K7"/>
<evidence type="ECO:0000256" key="3">
    <source>
        <dbReference type="ARBA" id="ARBA00022525"/>
    </source>
</evidence>
<comment type="caution">
    <text evidence="13">Lacks conserved residue(s) required for the propagation of feature annotation.</text>
</comment>
<dbReference type="PROSITE" id="PS50941">
    <property type="entry name" value="CHIT_BIND_I_2"/>
    <property type="match status" value="1"/>
</dbReference>
<dbReference type="PANTHER" id="PTHR33353:SF32">
    <property type="entry name" value="ENDO-BETA-1,4-GLUCANASE D"/>
    <property type="match status" value="1"/>
</dbReference>
<dbReference type="InterPro" id="IPR005103">
    <property type="entry name" value="AA9_LPMO"/>
</dbReference>
<feature type="region of interest" description="Disordered" evidence="14">
    <location>
        <begin position="343"/>
        <end position="405"/>
    </location>
</feature>
<comment type="catalytic activity">
    <reaction evidence="11">
        <text>[(1-&gt;4)-beta-D-glucosyl]n+m + reduced acceptor + O2 = 4-dehydro-beta-D-glucosyl-[(1-&gt;4)-beta-D-glucosyl]n-1 + [(1-&gt;4)-beta-D-glucosyl]m + acceptor + H2O.</text>
        <dbReference type="EC" id="1.14.99.56"/>
    </reaction>
</comment>
<dbReference type="GeneID" id="39578147"/>
<dbReference type="InterPro" id="IPR049892">
    <property type="entry name" value="AA9"/>
</dbReference>
<keyword evidence="4 13" id="KW-0147">Chitin-binding</keyword>
<evidence type="ECO:0000256" key="15">
    <source>
        <dbReference type="SAM" id="SignalP"/>
    </source>
</evidence>
<keyword evidence="3" id="KW-0964">Secreted</keyword>
<evidence type="ECO:0000256" key="2">
    <source>
        <dbReference type="ARBA" id="ARBA00004613"/>
    </source>
</evidence>
<evidence type="ECO:0000256" key="7">
    <source>
        <dbReference type="ARBA" id="ARBA00023157"/>
    </source>
</evidence>
<evidence type="ECO:0000313" key="17">
    <source>
        <dbReference type="EMBL" id="ROT40639.1"/>
    </source>
</evidence>
<dbReference type="CDD" id="cd21175">
    <property type="entry name" value="LPMO_AA9"/>
    <property type="match status" value="1"/>
</dbReference>
<evidence type="ECO:0000256" key="10">
    <source>
        <dbReference type="ARBA" id="ARBA00044502"/>
    </source>
</evidence>
<feature type="domain" description="Chitin-binding type-1" evidence="16">
    <location>
        <begin position="406"/>
        <end position="452"/>
    </location>
</feature>
<dbReference type="SUPFAM" id="SSF57016">
    <property type="entry name" value="Plant lectins/antimicrobial peptides"/>
    <property type="match status" value="1"/>
</dbReference>
<evidence type="ECO:0000256" key="11">
    <source>
        <dbReference type="ARBA" id="ARBA00045077"/>
    </source>
</evidence>
<dbReference type="GO" id="GO:0005576">
    <property type="term" value="C:extracellular region"/>
    <property type="evidence" value="ECO:0007669"/>
    <property type="project" value="UniProtKB-SubCell"/>
</dbReference>
<evidence type="ECO:0000256" key="6">
    <source>
        <dbReference type="ARBA" id="ARBA00023001"/>
    </source>
</evidence>